<keyword evidence="4" id="KW-1185">Reference proteome</keyword>
<keyword evidence="1" id="KW-0732">Signal</keyword>
<accession>A0A2W5CZT7</accession>
<dbReference type="AlphaFoldDB" id="A0A2W5CZT7"/>
<dbReference type="OrthoDB" id="6903763at2"/>
<reference evidence="3" key="1">
    <citation type="submission" date="2016-10" db="EMBL/GenBank/DDBJ databases">
        <authorList>
            <person name="de Groot N.N."/>
        </authorList>
    </citation>
    <scope>NUCLEOTIDE SEQUENCE [LARGE SCALE GENOMIC DNA]</scope>
    <source>
        <strain evidence="3">NRRL B-59562</strain>
    </source>
</reference>
<evidence type="ECO:0000313" key="5">
    <source>
        <dbReference type="Proteomes" id="UP000249198"/>
    </source>
</evidence>
<organism evidence="2 5">
    <name type="scientific">Pseudomonas kuykendallii</name>
    <dbReference type="NCBI Taxonomy" id="1007099"/>
    <lineage>
        <taxon>Bacteria</taxon>
        <taxon>Pseudomonadati</taxon>
        <taxon>Pseudomonadota</taxon>
        <taxon>Gammaproteobacteria</taxon>
        <taxon>Pseudomonadales</taxon>
        <taxon>Pseudomonadaceae</taxon>
        <taxon>Pseudomonas</taxon>
    </lineage>
</organism>
<reference evidence="2 5" key="3">
    <citation type="submission" date="2017-08" db="EMBL/GenBank/DDBJ databases">
        <title>Infants hospitalized years apart are colonized by the same room-sourced microbial strains.</title>
        <authorList>
            <person name="Brooks B."/>
            <person name="Olm M.R."/>
            <person name="Firek B.A."/>
            <person name="Baker R."/>
            <person name="Thomas B.C."/>
            <person name="Morowitz M.J."/>
            <person name="Banfield J.F."/>
        </authorList>
    </citation>
    <scope>NUCLEOTIDE SEQUENCE [LARGE SCALE GENOMIC DNA]</scope>
    <source>
        <strain evidence="2">S2_009_000_R2_77</strain>
    </source>
</reference>
<proteinExistence type="predicted"/>
<evidence type="ECO:0000313" key="3">
    <source>
        <dbReference type="EMBL" id="SDX20531.1"/>
    </source>
</evidence>
<feature type="chain" id="PRO_5044071580" evidence="1">
    <location>
        <begin position="21"/>
        <end position="87"/>
    </location>
</feature>
<dbReference type="EMBL" id="FNNU01000003">
    <property type="protein sequence ID" value="SDX20531.1"/>
    <property type="molecule type" value="Genomic_DNA"/>
</dbReference>
<evidence type="ECO:0000313" key="4">
    <source>
        <dbReference type="Proteomes" id="UP000243778"/>
    </source>
</evidence>
<dbReference type="EMBL" id="QFOH01000015">
    <property type="protein sequence ID" value="PZP23034.1"/>
    <property type="molecule type" value="Genomic_DNA"/>
</dbReference>
<dbReference type="InterPro" id="IPR021245">
    <property type="entry name" value="DUF2790"/>
</dbReference>
<evidence type="ECO:0000313" key="2">
    <source>
        <dbReference type="EMBL" id="PZP23034.1"/>
    </source>
</evidence>
<sequence>MKIASVISTVISSFAPFAFATDAQPGSDIPPVDYQYGMQLDVKQVLHRTDNTGKTGVVPTIMVYQDSKGEVHKIRFLEWGGKTSEQS</sequence>
<name>A0A2W5CZT7_9PSED</name>
<dbReference type="Gene3D" id="2.30.140.50">
    <property type="entry name" value="Protein of unknown function DUF2790"/>
    <property type="match status" value="1"/>
</dbReference>
<accession>A0A1H2ZTA2</accession>
<evidence type="ECO:0000256" key="1">
    <source>
        <dbReference type="SAM" id="SignalP"/>
    </source>
</evidence>
<gene>
    <name evidence="2" type="ORF">DI599_13120</name>
    <name evidence="3" type="ORF">SAMN05216287_2436</name>
</gene>
<dbReference type="Proteomes" id="UP000243778">
    <property type="component" value="Unassembled WGS sequence"/>
</dbReference>
<reference evidence="4" key="2">
    <citation type="submission" date="2016-10" db="EMBL/GenBank/DDBJ databases">
        <authorList>
            <person name="Varghese N."/>
            <person name="Submissions S."/>
        </authorList>
    </citation>
    <scope>NUCLEOTIDE SEQUENCE [LARGE SCALE GENOMIC DNA]</scope>
    <source>
        <strain evidence="4">NRRL B-59562</strain>
    </source>
</reference>
<dbReference type="Pfam" id="PF10976">
    <property type="entry name" value="DUF2790"/>
    <property type="match status" value="1"/>
</dbReference>
<dbReference type="STRING" id="1007099.SAMN05216287_2436"/>
<dbReference type="Proteomes" id="UP000249198">
    <property type="component" value="Unassembled WGS sequence"/>
</dbReference>
<protein>
    <submittedName>
        <fullName evidence="2">DUF2790 domain-containing protein</fullName>
    </submittedName>
</protein>
<feature type="signal peptide" evidence="1">
    <location>
        <begin position="1"/>
        <end position="20"/>
    </location>
</feature>
<dbReference type="RefSeq" id="WP_090228368.1">
    <property type="nucleotide sequence ID" value="NZ_DALYZG010000041.1"/>
</dbReference>